<dbReference type="Gene3D" id="3.90.660.10">
    <property type="match status" value="1"/>
</dbReference>
<dbReference type="PANTHER" id="PTHR43563:SF1">
    <property type="entry name" value="AMINE OXIDASE [FLAVIN-CONTAINING] B"/>
    <property type="match status" value="1"/>
</dbReference>
<dbReference type="Pfam" id="PF01593">
    <property type="entry name" value="Amino_oxidase"/>
    <property type="match status" value="1"/>
</dbReference>
<feature type="domain" description="Amine oxidase" evidence="4">
    <location>
        <begin position="20"/>
        <end position="207"/>
    </location>
</feature>
<evidence type="ECO:0000256" key="2">
    <source>
        <dbReference type="ARBA" id="ARBA00012804"/>
    </source>
</evidence>
<comment type="caution">
    <text evidence="5">The sequence shown here is derived from an EMBL/GenBank/DDBJ whole genome shotgun (WGS) entry which is preliminary data.</text>
</comment>
<gene>
    <name evidence="5" type="ORF">G3M48_010279</name>
</gene>
<evidence type="ECO:0000256" key="1">
    <source>
        <dbReference type="ARBA" id="ARBA00005995"/>
    </source>
</evidence>
<dbReference type="EC" id="1.4.3.4" evidence="2"/>
<reference evidence="5 6" key="1">
    <citation type="submission" date="2020-02" db="EMBL/GenBank/DDBJ databases">
        <title>Comparative genomics of the hypocrealean fungal genus Beauvera.</title>
        <authorList>
            <person name="Showalter D.N."/>
            <person name="Bushley K.E."/>
            <person name="Rehner S.A."/>
        </authorList>
    </citation>
    <scope>NUCLEOTIDE SEQUENCE [LARGE SCALE GENOMIC DNA]</scope>
    <source>
        <strain evidence="5 6">ARSEF4384</strain>
    </source>
</reference>
<evidence type="ECO:0000259" key="4">
    <source>
        <dbReference type="Pfam" id="PF01593"/>
    </source>
</evidence>
<dbReference type="InterPro" id="IPR050703">
    <property type="entry name" value="Flavin_MAO"/>
</dbReference>
<dbReference type="EMBL" id="JAAHCF010000919">
    <property type="protein sequence ID" value="KAK8141572.1"/>
    <property type="molecule type" value="Genomic_DNA"/>
</dbReference>
<dbReference type="Proteomes" id="UP001397290">
    <property type="component" value="Unassembled WGS sequence"/>
</dbReference>
<comment type="similarity">
    <text evidence="1">Belongs to the flavin monoamine oxidase family.</text>
</comment>
<organism evidence="5 6">
    <name type="scientific">Beauveria asiatica</name>
    <dbReference type="NCBI Taxonomy" id="1069075"/>
    <lineage>
        <taxon>Eukaryota</taxon>
        <taxon>Fungi</taxon>
        <taxon>Dikarya</taxon>
        <taxon>Ascomycota</taxon>
        <taxon>Pezizomycotina</taxon>
        <taxon>Sordariomycetes</taxon>
        <taxon>Hypocreomycetidae</taxon>
        <taxon>Hypocreales</taxon>
        <taxon>Cordycipitaceae</taxon>
        <taxon>Beauveria</taxon>
    </lineage>
</organism>
<protein>
    <recommendedName>
        <fullName evidence="2">monoamine oxidase</fullName>
        <ecNumber evidence="2">1.4.3.4</ecNumber>
    </recommendedName>
</protein>
<accession>A0AAW0RHC6</accession>
<comment type="catalytic activity">
    <reaction evidence="3">
        <text>a secondary aliphatic amine + O2 + H2O = a primary amine + an aldehyde + H2O2</text>
        <dbReference type="Rhea" id="RHEA:26414"/>
        <dbReference type="ChEBI" id="CHEBI:15377"/>
        <dbReference type="ChEBI" id="CHEBI:15379"/>
        <dbReference type="ChEBI" id="CHEBI:16240"/>
        <dbReference type="ChEBI" id="CHEBI:17478"/>
        <dbReference type="ChEBI" id="CHEBI:58855"/>
        <dbReference type="ChEBI" id="CHEBI:65296"/>
        <dbReference type="EC" id="1.4.3.4"/>
    </reaction>
</comment>
<keyword evidence="6" id="KW-1185">Reference proteome</keyword>
<dbReference type="SUPFAM" id="SSF51905">
    <property type="entry name" value="FAD/NAD(P)-binding domain"/>
    <property type="match status" value="1"/>
</dbReference>
<dbReference type="Gene3D" id="3.50.50.60">
    <property type="entry name" value="FAD/NAD(P)-binding domain"/>
    <property type="match status" value="1"/>
</dbReference>
<dbReference type="PANTHER" id="PTHR43563">
    <property type="entry name" value="AMINE OXIDASE"/>
    <property type="match status" value="1"/>
</dbReference>
<evidence type="ECO:0000313" key="5">
    <source>
        <dbReference type="EMBL" id="KAK8141572.1"/>
    </source>
</evidence>
<name>A0AAW0RHC6_9HYPO</name>
<proteinExistence type="inferred from homology"/>
<evidence type="ECO:0000256" key="3">
    <source>
        <dbReference type="ARBA" id="ARBA00048448"/>
    </source>
</evidence>
<sequence length="217" mass="24033">MRIVAAQSQCMRHRRSQRATRTGGQVFTAKYVISAVPLNVLSSVAFNPPFEEGKATAAEIGHVNQTIKVHAEILDQDLRPFTGISYPHNSLIYGFGHGETPAGNTHVVAFGGQHKHFHPEDDINRTISEFYGFTPMQVERGVFHNWCRDEFAKGAWFFPAPGLLASHFDELRARQGNTFFASSNWASGWRSFIDGAIEEGTRAAASVRADLIGQSKN</sequence>
<dbReference type="AlphaFoldDB" id="A0AAW0RHC6"/>
<dbReference type="GO" id="GO:0097621">
    <property type="term" value="F:monoamine oxidase activity"/>
    <property type="evidence" value="ECO:0007669"/>
    <property type="project" value="UniProtKB-EC"/>
</dbReference>
<evidence type="ECO:0000313" key="6">
    <source>
        <dbReference type="Proteomes" id="UP001397290"/>
    </source>
</evidence>
<dbReference type="InterPro" id="IPR036188">
    <property type="entry name" value="FAD/NAD-bd_sf"/>
</dbReference>
<dbReference type="InterPro" id="IPR002937">
    <property type="entry name" value="Amino_oxidase"/>
</dbReference>